<protein>
    <submittedName>
        <fullName evidence="4">CheY-like chemotaxis protein</fullName>
    </submittedName>
</protein>
<evidence type="ECO:0000313" key="5">
    <source>
        <dbReference type="Proteomes" id="UP001180536"/>
    </source>
</evidence>
<keyword evidence="5" id="KW-1185">Reference proteome</keyword>
<feature type="modified residue" description="4-aspartylphosphate" evidence="2">
    <location>
        <position position="61"/>
    </location>
</feature>
<evidence type="ECO:0000313" key="4">
    <source>
        <dbReference type="EMBL" id="MDR7296329.1"/>
    </source>
</evidence>
<dbReference type="EMBL" id="JAVDXQ010000002">
    <property type="protein sequence ID" value="MDR7296329.1"/>
    <property type="molecule type" value="Genomic_DNA"/>
</dbReference>
<evidence type="ECO:0000256" key="2">
    <source>
        <dbReference type="PROSITE-ProRule" id="PRU00169"/>
    </source>
</evidence>
<evidence type="ECO:0000259" key="3">
    <source>
        <dbReference type="PROSITE" id="PS50110"/>
    </source>
</evidence>
<evidence type="ECO:0000256" key="1">
    <source>
        <dbReference type="ARBA" id="ARBA00022553"/>
    </source>
</evidence>
<dbReference type="PROSITE" id="PS50110">
    <property type="entry name" value="RESPONSE_REGULATORY"/>
    <property type="match status" value="1"/>
</dbReference>
<organism evidence="4 5">
    <name type="scientific">Pelomonas aquatica</name>
    <dbReference type="NCBI Taxonomy" id="431058"/>
    <lineage>
        <taxon>Bacteria</taxon>
        <taxon>Pseudomonadati</taxon>
        <taxon>Pseudomonadota</taxon>
        <taxon>Betaproteobacteria</taxon>
        <taxon>Burkholderiales</taxon>
        <taxon>Sphaerotilaceae</taxon>
        <taxon>Roseateles</taxon>
    </lineage>
</organism>
<comment type="caution">
    <text evidence="4">The sequence shown here is derived from an EMBL/GenBank/DDBJ whole genome shotgun (WGS) entry which is preliminary data.</text>
</comment>
<dbReference type="PANTHER" id="PTHR44591:SF3">
    <property type="entry name" value="RESPONSE REGULATORY DOMAIN-CONTAINING PROTEIN"/>
    <property type="match status" value="1"/>
</dbReference>
<reference evidence="4 5" key="1">
    <citation type="submission" date="2023-07" db="EMBL/GenBank/DDBJ databases">
        <title>Sorghum-associated microbial communities from plants grown in Nebraska, USA.</title>
        <authorList>
            <person name="Schachtman D."/>
        </authorList>
    </citation>
    <scope>NUCLEOTIDE SEQUENCE [LARGE SCALE GENOMIC DNA]</scope>
    <source>
        <strain evidence="4 5">BE310</strain>
    </source>
</reference>
<dbReference type="Gene3D" id="3.40.50.2300">
    <property type="match status" value="1"/>
</dbReference>
<keyword evidence="1 2" id="KW-0597">Phosphoprotein</keyword>
<dbReference type="PANTHER" id="PTHR44591">
    <property type="entry name" value="STRESS RESPONSE REGULATOR PROTEIN 1"/>
    <property type="match status" value="1"/>
</dbReference>
<feature type="domain" description="Response regulatory" evidence="3">
    <location>
        <begin position="12"/>
        <end position="122"/>
    </location>
</feature>
<gene>
    <name evidence="4" type="ORF">J2X16_001668</name>
</gene>
<dbReference type="RefSeq" id="WP_310343614.1">
    <property type="nucleotide sequence ID" value="NZ_JAVDXQ010000002.1"/>
</dbReference>
<dbReference type="SMART" id="SM00448">
    <property type="entry name" value="REC"/>
    <property type="match status" value="1"/>
</dbReference>
<name>A0ABU1Z6S3_9BURK</name>
<dbReference type="InterPro" id="IPR001789">
    <property type="entry name" value="Sig_transdc_resp-reg_receiver"/>
</dbReference>
<sequence>MSKPQPSSPAFNVLVVDDDPDSAESLAFCLQQDGRTVRCATSGEEALAVAETFAPHLALVDIFMPRVDGHALAQELRRRFGTGMVLVAVTGAIRSVETGAFDFQLTKPVDFGQLEQLCRLSQSQRSAAA</sequence>
<dbReference type="InterPro" id="IPR011006">
    <property type="entry name" value="CheY-like_superfamily"/>
</dbReference>
<proteinExistence type="predicted"/>
<dbReference type="Proteomes" id="UP001180536">
    <property type="component" value="Unassembled WGS sequence"/>
</dbReference>
<accession>A0ABU1Z6S3</accession>
<dbReference type="Pfam" id="PF00072">
    <property type="entry name" value="Response_reg"/>
    <property type="match status" value="1"/>
</dbReference>
<dbReference type="SUPFAM" id="SSF52172">
    <property type="entry name" value="CheY-like"/>
    <property type="match status" value="1"/>
</dbReference>
<dbReference type="InterPro" id="IPR050595">
    <property type="entry name" value="Bact_response_regulator"/>
</dbReference>